<sequence length="92" mass="9651">MATTVRRRVRVHGHVQGVGFRWATREAAARLGVVGAVRNLRDGTVEAEVEGGPDAVDAMLAFLREGPPAALVSAVDVEEVSPRGDTAFVVSG</sequence>
<dbReference type="STRING" id="526729.SAMN04324258_2858"/>
<evidence type="ECO:0000256" key="6">
    <source>
        <dbReference type="RuleBase" id="RU004168"/>
    </source>
</evidence>
<dbReference type="SUPFAM" id="SSF54975">
    <property type="entry name" value="Acylphosphatase/BLUF domain-like"/>
    <property type="match status" value="1"/>
</dbReference>
<dbReference type="RefSeq" id="WP_079575155.1">
    <property type="nucleotide sequence ID" value="NZ_FUZQ01000005.1"/>
</dbReference>
<dbReference type="PROSITE" id="PS00150">
    <property type="entry name" value="ACYLPHOSPHATASE_1"/>
    <property type="match status" value="1"/>
</dbReference>
<dbReference type="InterPro" id="IPR017968">
    <property type="entry name" value="Acylphosphatase_CS"/>
</dbReference>
<accession>A0A1T5L4V1</accession>
<dbReference type="Pfam" id="PF00708">
    <property type="entry name" value="Acylphosphatase"/>
    <property type="match status" value="1"/>
</dbReference>
<dbReference type="Proteomes" id="UP000189777">
    <property type="component" value="Unassembled WGS sequence"/>
</dbReference>
<comment type="catalytic activity">
    <reaction evidence="4 5">
        <text>an acyl phosphate + H2O = a carboxylate + phosphate + H(+)</text>
        <dbReference type="Rhea" id="RHEA:14965"/>
        <dbReference type="ChEBI" id="CHEBI:15377"/>
        <dbReference type="ChEBI" id="CHEBI:15378"/>
        <dbReference type="ChEBI" id="CHEBI:29067"/>
        <dbReference type="ChEBI" id="CHEBI:43474"/>
        <dbReference type="ChEBI" id="CHEBI:59918"/>
        <dbReference type="EC" id="3.6.1.7"/>
    </reaction>
</comment>
<dbReference type="AlphaFoldDB" id="A0A1T5L4V1"/>
<dbReference type="OrthoDB" id="3182027at2"/>
<evidence type="ECO:0000256" key="1">
    <source>
        <dbReference type="ARBA" id="ARBA00005614"/>
    </source>
</evidence>
<proteinExistence type="inferred from homology"/>
<dbReference type="EC" id="3.6.1.7" evidence="2 5"/>
<evidence type="ECO:0000256" key="4">
    <source>
        <dbReference type="ARBA" id="ARBA00047645"/>
    </source>
</evidence>
<keyword evidence="5" id="KW-0378">Hydrolase</keyword>
<comment type="similarity">
    <text evidence="1 6">Belongs to the acylphosphatase family.</text>
</comment>
<feature type="active site" evidence="5">
    <location>
        <position position="21"/>
    </location>
</feature>
<evidence type="ECO:0000259" key="7">
    <source>
        <dbReference type="PROSITE" id="PS51160"/>
    </source>
</evidence>
<dbReference type="PROSITE" id="PS51160">
    <property type="entry name" value="ACYLPHOSPHATASE_3"/>
    <property type="match status" value="1"/>
</dbReference>
<dbReference type="GO" id="GO:0003998">
    <property type="term" value="F:acylphosphatase activity"/>
    <property type="evidence" value="ECO:0007669"/>
    <property type="project" value="UniProtKB-EC"/>
</dbReference>
<protein>
    <recommendedName>
        <fullName evidence="3 5">acylphosphatase</fullName>
        <ecNumber evidence="2 5">3.6.1.7</ecNumber>
    </recommendedName>
</protein>
<keyword evidence="9" id="KW-1185">Reference proteome</keyword>
<dbReference type="InterPro" id="IPR001792">
    <property type="entry name" value="Acylphosphatase-like_dom"/>
</dbReference>
<reference evidence="8 9" key="1">
    <citation type="submission" date="2017-02" db="EMBL/GenBank/DDBJ databases">
        <authorList>
            <person name="Peterson S.W."/>
        </authorList>
    </citation>
    <scope>NUCLEOTIDE SEQUENCE [LARGE SCALE GENOMIC DNA]</scope>
    <source>
        <strain evidence="8 9">DSM 21481</strain>
    </source>
</reference>
<dbReference type="PANTHER" id="PTHR47268:SF4">
    <property type="entry name" value="ACYLPHOSPHATASE"/>
    <property type="match status" value="1"/>
</dbReference>
<evidence type="ECO:0000313" key="8">
    <source>
        <dbReference type="EMBL" id="SKC70964.1"/>
    </source>
</evidence>
<dbReference type="PANTHER" id="PTHR47268">
    <property type="entry name" value="ACYLPHOSPHATASE"/>
    <property type="match status" value="1"/>
</dbReference>
<organism evidence="8 9">
    <name type="scientific">Krasilnikoviella flava</name>
    <dbReference type="NCBI Taxonomy" id="526729"/>
    <lineage>
        <taxon>Bacteria</taxon>
        <taxon>Bacillati</taxon>
        <taxon>Actinomycetota</taxon>
        <taxon>Actinomycetes</taxon>
        <taxon>Micrococcales</taxon>
        <taxon>Promicromonosporaceae</taxon>
        <taxon>Krasilnikoviella</taxon>
    </lineage>
</organism>
<evidence type="ECO:0000313" key="9">
    <source>
        <dbReference type="Proteomes" id="UP000189777"/>
    </source>
</evidence>
<dbReference type="Gene3D" id="3.30.70.100">
    <property type="match status" value="1"/>
</dbReference>
<dbReference type="PRINTS" id="PR00112">
    <property type="entry name" value="ACYLPHPHTASE"/>
</dbReference>
<feature type="domain" description="Acylphosphatase-like" evidence="7">
    <location>
        <begin position="6"/>
        <end position="92"/>
    </location>
</feature>
<evidence type="ECO:0000256" key="5">
    <source>
        <dbReference type="PROSITE-ProRule" id="PRU00520"/>
    </source>
</evidence>
<evidence type="ECO:0000256" key="2">
    <source>
        <dbReference type="ARBA" id="ARBA00012150"/>
    </source>
</evidence>
<dbReference type="EMBL" id="FUZQ01000005">
    <property type="protein sequence ID" value="SKC70964.1"/>
    <property type="molecule type" value="Genomic_DNA"/>
</dbReference>
<dbReference type="InterPro" id="IPR020456">
    <property type="entry name" value="Acylphosphatase"/>
</dbReference>
<gene>
    <name evidence="8" type="ORF">SAMN04324258_2858</name>
</gene>
<feature type="active site" evidence="5">
    <location>
        <position position="39"/>
    </location>
</feature>
<evidence type="ECO:0000256" key="3">
    <source>
        <dbReference type="ARBA" id="ARBA00015991"/>
    </source>
</evidence>
<dbReference type="InterPro" id="IPR036046">
    <property type="entry name" value="Acylphosphatase-like_dom_sf"/>
</dbReference>
<name>A0A1T5L4V1_9MICO</name>